<dbReference type="InterPro" id="IPR007219">
    <property type="entry name" value="XnlR_reg_dom"/>
</dbReference>
<dbReference type="InterPro" id="IPR036864">
    <property type="entry name" value="Zn2-C6_fun-type_DNA-bd_sf"/>
</dbReference>
<feature type="compositionally biased region" description="Low complexity" evidence="3">
    <location>
        <begin position="98"/>
        <end position="123"/>
    </location>
</feature>
<name>A0ABP0E7D9_9ASCO</name>
<evidence type="ECO:0000313" key="6">
    <source>
        <dbReference type="Proteomes" id="UP001497600"/>
    </source>
</evidence>
<keyword evidence="1" id="KW-0479">Metal-binding</keyword>
<protein>
    <recommendedName>
        <fullName evidence="4">Zn(2)-C6 fungal-type domain-containing protein</fullName>
    </recommendedName>
</protein>
<organism evidence="5 6">
    <name type="scientific">[Candida] anglica</name>
    <dbReference type="NCBI Taxonomy" id="148631"/>
    <lineage>
        <taxon>Eukaryota</taxon>
        <taxon>Fungi</taxon>
        <taxon>Dikarya</taxon>
        <taxon>Ascomycota</taxon>
        <taxon>Saccharomycotina</taxon>
        <taxon>Pichiomycetes</taxon>
        <taxon>Debaryomycetaceae</taxon>
        <taxon>Kurtzmaniella</taxon>
    </lineage>
</organism>
<dbReference type="CDD" id="cd12148">
    <property type="entry name" value="fungal_TF_MHR"/>
    <property type="match status" value="1"/>
</dbReference>
<proteinExistence type="predicted"/>
<dbReference type="Proteomes" id="UP001497600">
    <property type="component" value="Chromosome B"/>
</dbReference>
<sequence>MNDKPIPLKVFGRSHYACQRCKISKMRCSGEKPACANCIASNKKHQCVYPAKDRKIMLMESDLDKLHERVSYLEGLLQQKESSSYNQQEKVSSVRNTSQPQINYSQQMQQQQIPQIPQQPQPQQYYSNISDIQQQHHQAHLGQNSTDQVEFNSPIQHRVQTKRNPGLFDYSLEDFLLPDRHIESLQWNINLWEHPLPPKEQTLLLLETVHRRYSMEFYVIDFDEVLRLIDEIYTHFHQPAVLLRHVSHVSLCYFYVILAFGAQQLHPETSSERTIPGIDYFIIASQLFNLAQEELDIHFIQSALLLALYAANLNRYNTVYNYFGVASRASVAMGLHRQRQFPPSSSKDNSTELLISDEKTKRLWWTVFVIDTTWAAKMNMPVHIDYTDTDVDLPLDNVYSLNDEFDCNILESNVHLAKYISKFVRIIYGPKIRTFSINYINTDQFNQRLLIKNILECWHDLMKNLEPTILAQYDKNNIVQSGSRRLTNLFLRYHQLIVLITKPLLSLTFNKNATTIVRDPHEIEAAIFKGIHASCASIDMIYGLYNQSQLFTLGFWDSQHLYSSMLMLIMSGLTGRRYLQLQKGAALLNYMADKGNINAQNSVQKLRQVVDLMNDSPNNYNSIHIDLNLNMKSYNASQNQFSEIDASQFFKFQQSDEEVFQKAKLEVDRIAQTSSPQDFETFKNYFLNHAYLSEPIWRELQTRTQTDPLVILSSETNISENTQNYLNSIIRRIQKWDDMKWFGNM</sequence>
<keyword evidence="2" id="KW-0539">Nucleus</keyword>
<dbReference type="SMART" id="SM00066">
    <property type="entry name" value="GAL4"/>
    <property type="match status" value="1"/>
</dbReference>
<feature type="compositionally biased region" description="Polar residues" evidence="3">
    <location>
        <begin position="83"/>
        <end position="97"/>
    </location>
</feature>
<dbReference type="Gene3D" id="4.10.240.10">
    <property type="entry name" value="Zn(2)-C6 fungal-type DNA-binding domain"/>
    <property type="match status" value="1"/>
</dbReference>
<gene>
    <name evidence="5" type="ORF">CAAN4_B03928</name>
</gene>
<dbReference type="Pfam" id="PF00172">
    <property type="entry name" value="Zn_clus"/>
    <property type="match status" value="1"/>
</dbReference>
<evidence type="ECO:0000256" key="2">
    <source>
        <dbReference type="ARBA" id="ARBA00023242"/>
    </source>
</evidence>
<dbReference type="PROSITE" id="PS00463">
    <property type="entry name" value="ZN2_CY6_FUNGAL_1"/>
    <property type="match status" value="1"/>
</dbReference>
<dbReference type="Pfam" id="PF04082">
    <property type="entry name" value="Fungal_trans"/>
    <property type="match status" value="1"/>
</dbReference>
<evidence type="ECO:0000259" key="4">
    <source>
        <dbReference type="PROSITE" id="PS50048"/>
    </source>
</evidence>
<dbReference type="SUPFAM" id="SSF57701">
    <property type="entry name" value="Zn2/Cys6 DNA-binding domain"/>
    <property type="match status" value="1"/>
</dbReference>
<accession>A0ABP0E7D9</accession>
<dbReference type="SMART" id="SM00906">
    <property type="entry name" value="Fungal_trans"/>
    <property type="match status" value="1"/>
</dbReference>
<dbReference type="PROSITE" id="PS50048">
    <property type="entry name" value="ZN2_CY6_FUNGAL_2"/>
    <property type="match status" value="1"/>
</dbReference>
<dbReference type="PANTHER" id="PTHR46910:SF39">
    <property type="entry name" value="ZN(II)2CYS6 TRANSCRIPTION FACTOR (EUROFUNG)"/>
    <property type="match status" value="1"/>
</dbReference>
<feature type="region of interest" description="Disordered" evidence="3">
    <location>
        <begin position="83"/>
        <end position="123"/>
    </location>
</feature>
<evidence type="ECO:0000256" key="3">
    <source>
        <dbReference type="SAM" id="MobiDB-lite"/>
    </source>
</evidence>
<dbReference type="PANTHER" id="PTHR46910">
    <property type="entry name" value="TRANSCRIPTION FACTOR PDR1"/>
    <property type="match status" value="1"/>
</dbReference>
<evidence type="ECO:0000256" key="1">
    <source>
        <dbReference type="ARBA" id="ARBA00022723"/>
    </source>
</evidence>
<keyword evidence="6" id="KW-1185">Reference proteome</keyword>
<dbReference type="InterPro" id="IPR001138">
    <property type="entry name" value="Zn2Cys6_DnaBD"/>
</dbReference>
<dbReference type="InterPro" id="IPR050987">
    <property type="entry name" value="AtrR-like"/>
</dbReference>
<dbReference type="CDD" id="cd00067">
    <property type="entry name" value="GAL4"/>
    <property type="match status" value="1"/>
</dbReference>
<feature type="domain" description="Zn(2)-C6 fungal-type" evidence="4">
    <location>
        <begin position="17"/>
        <end position="49"/>
    </location>
</feature>
<evidence type="ECO:0000313" key="5">
    <source>
        <dbReference type="EMBL" id="CAK7896191.1"/>
    </source>
</evidence>
<dbReference type="EMBL" id="OZ004254">
    <property type="protein sequence ID" value="CAK7896191.1"/>
    <property type="molecule type" value="Genomic_DNA"/>
</dbReference>
<reference evidence="5 6" key="1">
    <citation type="submission" date="2024-01" db="EMBL/GenBank/DDBJ databases">
        <authorList>
            <consortium name="Genoscope - CEA"/>
            <person name="William W."/>
        </authorList>
    </citation>
    <scope>NUCLEOTIDE SEQUENCE [LARGE SCALE GENOMIC DNA]</scope>
    <source>
        <strain evidence="5 6">29B2s-10</strain>
    </source>
</reference>